<dbReference type="KEGG" id="hsw:Hsw_PA0259"/>
<protein>
    <submittedName>
        <fullName evidence="2">Uncharacterized protein</fullName>
    </submittedName>
</protein>
<geneLocation type="plasmid" evidence="2 3">
    <name>pHsw1</name>
</geneLocation>
<evidence type="ECO:0000313" key="2">
    <source>
        <dbReference type="EMBL" id="AHJ95592.1"/>
    </source>
</evidence>
<organism evidence="2 3">
    <name type="scientific">Hymenobacter swuensis DY53</name>
    <dbReference type="NCBI Taxonomy" id="1227739"/>
    <lineage>
        <taxon>Bacteria</taxon>
        <taxon>Pseudomonadati</taxon>
        <taxon>Bacteroidota</taxon>
        <taxon>Cytophagia</taxon>
        <taxon>Cytophagales</taxon>
        <taxon>Hymenobacteraceae</taxon>
        <taxon>Hymenobacter</taxon>
    </lineage>
</organism>
<keyword evidence="1" id="KW-1133">Transmembrane helix</keyword>
<proteinExistence type="predicted"/>
<sequence>MPIFRQTYATATPLSAWCRVNTICASVYFVFFMSVVSSF</sequence>
<dbReference type="HOGENOM" id="CLU_3311021_0_0_10"/>
<keyword evidence="3" id="KW-1185">Reference proteome</keyword>
<keyword evidence="1" id="KW-0472">Membrane</keyword>
<accession>W8EV40</accession>
<evidence type="ECO:0000313" key="3">
    <source>
        <dbReference type="Proteomes" id="UP000019423"/>
    </source>
</evidence>
<gene>
    <name evidence="2" type="ORF">Hsw_PA0259</name>
</gene>
<keyword evidence="2" id="KW-0614">Plasmid</keyword>
<dbReference type="AlphaFoldDB" id="W8EV40"/>
<feature type="transmembrane region" description="Helical" evidence="1">
    <location>
        <begin position="14"/>
        <end position="36"/>
    </location>
</feature>
<keyword evidence="1" id="KW-0812">Transmembrane</keyword>
<reference evidence="2 3" key="1">
    <citation type="submission" date="2014-01" db="EMBL/GenBank/DDBJ databases">
        <title>Complete sequence of plasmid1 of ionizing-radiation resistance bacterium Hymenobacter swuensis DY53.</title>
        <authorList>
            <person name="Jung J.-H."/>
            <person name="Jeong S.-W."/>
            <person name="Joe M.-H."/>
            <person name="Cho y.-j."/>
            <person name="Kim M.-K."/>
            <person name="Lim S.-Y."/>
        </authorList>
    </citation>
    <scope>NUCLEOTIDE SEQUENCE [LARGE SCALE GENOMIC DNA]</scope>
    <source>
        <strain evidence="2 3">DY53</strain>
        <plasmid evidence="2 3">pHsw1</plasmid>
    </source>
</reference>
<dbReference type="Proteomes" id="UP000019423">
    <property type="component" value="Plasmid pHsw1"/>
</dbReference>
<dbReference type="EMBL" id="CP007144">
    <property type="protein sequence ID" value="AHJ95592.1"/>
    <property type="molecule type" value="Genomic_DNA"/>
</dbReference>
<evidence type="ECO:0000256" key="1">
    <source>
        <dbReference type="SAM" id="Phobius"/>
    </source>
</evidence>
<name>W8EV40_9BACT</name>